<protein>
    <recommendedName>
        <fullName evidence="7">Cerato-platanin</fullName>
    </recommendedName>
</protein>
<dbReference type="InterPro" id="IPR010829">
    <property type="entry name" value="Cerato-platanin"/>
</dbReference>
<reference evidence="5 6" key="1">
    <citation type="journal article" date="2016" name="Mol. Biol. Evol.">
        <title>Comparative Genomics of Early-Diverging Mushroom-Forming Fungi Provides Insights into the Origins of Lignocellulose Decay Capabilities.</title>
        <authorList>
            <person name="Nagy L.G."/>
            <person name="Riley R."/>
            <person name="Tritt A."/>
            <person name="Adam C."/>
            <person name="Daum C."/>
            <person name="Floudas D."/>
            <person name="Sun H."/>
            <person name="Yadav J.S."/>
            <person name="Pangilinan J."/>
            <person name="Larsson K.H."/>
            <person name="Matsuura K."/>
            <person name="Barry K."/>
            <person name="Labutti K."/>
            <person name="Kuo R."/>
            <person name="Ohm R.A."/>
            <person name="Bhattacharya S.S."/>
            <person name="Shirouzu T."/>
            <person name="Yoshinaga Y."/>
            <person name="Martin F.M."/>
            <person name="Grigoriev I.V."/>
            <person name="Hibbett D.S."/>
        </authorList>
    </citation>
    <scope>NUCLEOTIDE SEQUENCE [LARGE SCALE GENOMIC DNA]</scope>
    <source>
        <strain evidence="5 6">L-15889</strain>
    </source>
</reference>
<dbReference type="EMBL" id="KV429093">
    <property type="protein sequence ID" value="KZT66200.1"/>
    <property type="molecule type" value="Genomic_DNA"/>
</dbReference>
<sequence>MRFLALPALIGTLASSFVLAQASSDPTYVVYGNDQQFEDASASVDTLTCGPVLSAEGYATIGSISGNLAGFANVTSAESPLCGQCVVLGWQGRDVTVRIVDTSSEGGFVVTGETYEELVGSPIVPGIYQAQIVEGPYSC</sequence>
<dbReference type="Gene3D" id="2.40.40.10">
    <property type="entry name" value="RlpA-like domain"/>
    <property type="match status" value="1"/>
</dbReference>
<evidence type="ECO:0000256" key="2">
    <source>
        <dbReference type="ARBA" id="ARBA00010421"/>
    </source>
</evidence>
<evidence type="ECO:0000256" key="4">
    <source>
        <dbReference type="SAM" id="SignalP"/>
    </source>
</evidence>
<feature type="chain" id="PRO_5007862710" description="Cerato-platanin" evidence="4">
    <location>
        <begin position="23"/>
        <end position="139"/>
    </location>
</feature>
<dbReference type="Proteomes" id="UP000076727">
    <property type="component" value="Unassembled WGS sequence"/>
</dbReference>
<feature type="signal peptide" evidence="4">
    <location>
        <begin position="1"/>
        <end position="22"/>
    </location>
</feature>
<dbReference type="InterPro" id="IPR036908">
    <property type="entry name" value="RlpA-like_sf"/>
</dbReference>
<dbReference type="OrthoDB" id="4898945at2759"/>
<dbReference type="Pfam" id="PF07249">
    <property type="entry name" value="Cerato-platanin"/>
    <property type="match status" value="1"/>
</dbReference>
<dbReference type="SUPFAM" id="SSF50685">
    <property type="entry name" value="Barwin-like endoglucanases"/>
    <property type="match status" value="1"/>
</dbReference>
<name>A0A165MW56_9APHY</name>
<keyword evidence="4" id="KW-0732">Signal</keyword>
<keyword evidence="6" id="KW-1185">Reference proteome</keyword>
<proteinExistence type="inferred from homology"/>
<dbReference type="AlphaFoldDB" id="A0A165MW56"/>
<organism evidence="5 6">
    <name type="scientific">Daedalea quercina L-15889</name>
    <dbReference type="NCBI Taxonomy" id="1314783"/>
    <lineage>
        <taxon>Eukaryota</taxon>
        <taxon>Fungi</taxon>
        <taxon>Dikarya</taxon>
        <taxon>Basidiomycota</taxon>
        <taxon>Agaricomycotina</taxon>
        <taxon>Agaricomycetes</taxon>
        <taxon>Polyporales</taxon>
        <taxon>Fomitopsis</taxon>
    </lineage>
</organism>
<evidence type="ECO:0000256" key="1">
    <source>
        <dbReference type="ARBA" id="ARBA00004613"/>
    </source>
</evidence>
<evidence type="ECO:0000256" key="3">
    <source>
        <dbReference type="ARBA" id="ARBA00022525"/>
    </source>
</evidence>
<keyword evidence="3" id="KW-0964">Secreted</keyword>
<accession>A0A165MW56</accession>
<comment type="subcellular location">
    <subcellularLocation>
        <location evidence="1">Secreted</location>
    </subcellularLocation>
</comment>
<evidence type="ECO:0000313" key="5">
    <source>
        <dbReference type="EMBL" id="KZT66200.1"/>
    </source>
</evidence>
<evidence type="ECO:0008006" key="7">
    <source>
        <dbReference type="Google" id="ProtNLM"/>
    </source>
</evidence>
<dbReference type="GO" id="GO:0005576">
    <property type="term" value="C:extracellular region"/>
    <property type="evidence" value="ECO:0007669"/>
    <property type="project" value="UniProtKB-SubCell"/>
</dbReference>
<gene>
    <name evidence="5" type="ORF">DAEQUDRAFT_477888</name>
</gene>
<comment type="similarity">
    <text evidence="2">Belongs to the cerato-platanin family.</text>
</comment>
<evidence type="ECO:0000313" key="6">
    <source>
        <dbReference type="Proteomes" id="UP000076727"/>
    </source>
</evidence>